<dbReference type="EMBL" id="CP022657">
    <property type="protein sequence ID" value="ASS76343.1"/>
    <property type="molecule type" value="Genomic_DNA"/>
</dbReference>
<evidence type="ECO:0000256" key="2">
    <source>
        <dbReference type="ARBA" id="ARBA00005695"/>
    </source>
</evidence>
<comment type="subcellular location">
    <subcellularLocation>
        <location evidence="1">Cell envelope</location>
    </subcellularLocation>
</comment>
<dbReference type="GO" id="GO:0015833">
    <property type="term" value="P:peptide transport"/>
    <property type="evidence" value="ECO:0007669"/>
    <property type="project" value="UniProtKB-KW"/>
</dbReference>
<organism evidence="7 8">
    <name type="scientific">Tumebacillus algifaecis</name>
    <dbReference type="NCBI Taxonomy" id="1214604"/>
    <lineage>
        <taxon>Bacteria</taxon>
        <taxon>Bacillati</taxon>
        <taxon>Bacillota</taxon>
        <taxon>Bacilli</taxon>
        <taxon>Bacillales</taxon>
        <taxon>Alicyclobacillaceae</taxon>
        <taxon>Tumebacillus</taxon>
    </lineage>
</organism>
<evidence type="ECO:0000256" key="5">
    <source>
        <dbReference type="ARBA" id="ARBA00022856"/>
    </source>
</evidence>
<dbReference type="PROSITE" id="PS51257">
    <property type="entry name" value="PROKAR_LIPOPROTEIN"/>
    <property type="match status" value="1"/>
</dbReference>
<dbReference type="KEGG" id="tab:CIG75_16230"/>
<dbReference type="FunFam" id="3.90.76.10:FF:000001">
    <property type="entry name" value="Oligopeptide ABC transporter substrate-binding protein"/>
    <property type="match status" value="1"/>
</dbReference>
<dbReference type="GO" id="GO:0030288">
    <property type="term" value="C:outer membrane-bounded periplasmic space"/>
    <property type="evidence" value="ECO:0007669"/>
    <property type="project" value="UniProtKB-ARBA"/>
</dbReference>
<dbReference type="GO" id="GO:1904680">
    <property type="term" value="F:peptide transmembrane transporter activity"/>
    <property type="evidence" value="ECO:0007669"/>
    <property type="project" value="TreeGrafter"/>
</dbReference>
<reference evidence="7 8" key="1">
    <citation type="journal article" date="2015" name="Int. J. Syst. Evol. Microbiol.">
        <title>Tumebacillus algifaecis sp. nov., isolated from decomposing algal scum.</title>
        <authorList>
            <person name="Wu Y.F."/>
            <person name="Zhang B."/>
            <person name="Xing P."/>
            <person name="Wu Q.L."/>
            <person name="Liu S.J."/>
        </authorList>
    </citation>
    <scope>NUCLEOTIDE SEQUENCE [LARGE SCALE GENOMIC DNA]</scope>
    <source>
        <strain evidence="7 8">THMBR28</strain>
    </source>
</reference>
<dbReference type="Proteomes" id="UP000214688">
    <property type="component" value="Chromosome"/>
</dbReference>
<dbReference type="Gene3D" id="3.40.190.10">
    <property type="entry name" value="Periplasmic binding protein-like II"/>
    <property type="match status" value="1"/>
</dbReference>
<comment type="similarity">
    <text evidence="2">Belongs to the bacterial solute-binding protein 5 family.</text>
</comment>
<dbReference type="Pfam" id="PF00496">
    <property type="entry name" value="SBP_bac_5"/>
    <property type="match status" value="1"/>
</dbReference>
<evidence type="ECO:0000256" key="1">
    <source>
        <dbReference type="ARBA" id="ARBA00004196"/>
    </source>
</evidence>
<dbReference type="Gene3D" id="3.90.76.10">
    <property type="entry name" value="Dipeptide-binding Protein, Domain 1"/>
    <property type="match status" value="1"/>
</dbReference>
<evidence type="ECO:0000256" key="3">
    <source>
        <dbReference type="ARBA" id="ARBA00022448"/>
    </source>
</evidence>
<dbReference type="PIRSF" id="PIRSF002741">
    <property type="entry name" value="MppA"/>
    <property type="match status" value="1"/>
</dbReference>
<evidence type="ECO:0000313" key="7">
    <source>
        <dbReference type="EMBL" id="ASS76343.1"/>
    </source>
</evidence>
<dbReference type="GO" id="GO:0043190">
    <property type="term" value="C:ATP-binding cassette (ABC) transporter complex"/>
    <property type="evidence" value="ECO:0007669"/>
    <property type="project" value="InterPro"/>
</dbReference>
<keyword evidence="3" id="KW-0813">Transport</keyword>
<dbReference type="InterPro" id="IPR039424">
    <property type="entry name" value="SBP_5"/>
</dbReference>
<evidence type="ECO:0000256" key="4">
    <source>
        <dbReference type="ARBA" id="ARBA00022729"/>
    </source>
</evidence>
<dbReference type="PANTHER" id="PTHR30290:SF10">
    <property type="entry name" value="PERIPLASMIC OLIGOPEPTIDE-BINDING PROTEIN-RELATED"/>
    <property type="match status" value="1"/>
</dbReference>
<dbReference type="InterPro" id="IPR000914">
    <property type="entry name" value="SBP_5_dom"/>
</dbReference>
<gene>
    <name evidence="7" type="ORF">CIG75_16230</name>
</gene>
<keyword evidence="5" id="KW-0571">Peptide transport</keyword>
<evidence type="ECO:0000259" key="6">
    <source>
        <dbReference type="Pfam" id="PF00496"/>
    </source>
</evidence>
<dbReference type="Gene3D" id="3.10.105.10">
    <property type="entry name" value="Dipeptide-binding Protein, Domain 3"/>
    <property type="match status" value="1"/>
</dbReference>
<sequence>MGDTKMQKKWFGTAMAAVMMGTVLVGCGDNSSTGKGSDEQVLNLYIGDDLPNMDVSKATDAYSFLMMANTMEGLVRLDAEGKAQPGIAESWEISPDSKTFTFKLRDAKWGNGDAVTAEDFVYSWKRTLKPETASQYSFMLYWIKGASDYNQGKGSDAEIGVKALDNKTLQVTLDNPTPFFLNQMSFPIFYAQNKKFVEEKGDKYGTSFDTILSNGPFKMVGWEHDTSVSLEKNADYWDASNVTLEKVNYQVIKDTTAAVNMYEAGQLDRVGLVRDHVDRYKDSAEFSLKPELTNGYLLFNPKVKGLDNAKIRTAITWAIDRDMYVDIVYHNGTVGATGFVPNGTSDSAGGDFRKTAGDTLSKKTDAEVKEMFEAGLKEAGLKASDLKLQMLVDDSDVAKKSSELLQEQWRSKLGINVDVQGVPFKLRLEKERNMDYQIGLSLWGADYNDPMTFLDLYLADGEFNKVKYNNPQYDELIKLAKAESDTKKRAQYLVDAEKLLMKDMPIGPIFFRGKSFATKEYVKGLVTFPYGVDYDLKHVKIEGKK</sequence>
<proteinExistence type="inferred from homology"/>
<dbReference type="CDD" id="cd08504">
    <property type="entry name" value="PBP2_OppA"/>
    <property type="match status" value="1"/>
</dbReference>
<name>A0A223D4I7_9BACL</name>
<keyword evidence="5" id="KW-0653">Protein transport</keyword>
<evidence type="ECO:0000313" key="8">
    <source>
        <dbReference type="Proteomes" id="UP000214688"/>
    </source>
</evidence>
<dbReference type="FunFam" id="3.10.105.10:FF:000001">
    <property type="entry name" value="Oligopeptide ABC transporter, oligopeptide-binding protein"/>
    <property type="match status" value="1"/>
</dbReference>
<dbReference type="SUPFAM" id="SSF53850">
    <property type="entry name" value="Periplasmic binding protein-like II"/>
    <property type="match status" value="1"/>
</dbReference>
<dbReference type="AlphaFoldDB" id="A0A223D4I7"/>
<feature type="domain" description="Solute-binding protein family 5" evidence="6">
    <location>
        <begin position="83"/>
        <end position="463"/>
    </location>
</feature>
<keyword evidence="4" id="KW-0732">Signal</keyword>
<accession>A0A223D4I7</accession>
<protein>
    <recommendedName>
        <fullName evidence="6">Solute-binding protein family 5 domain-containing protein</fullName>
    </recommendedName>
</protein>
<dbReference type="PANTHER" id="PTHR30290">
    <property type="entry name" value="PERIPLASMIC BINDING COMPONENT OF ABC TRANSPORTER"/>
    <property type="match status" value="1"/>
</dbReference>
<dbReference type="InterPro" id="IPR030678">
    <property type="entry name" value="Peptide/Ni-bd"/>
</dbReference>
<keyword evidence="8" id="KW-1185">Reference proteome</keyword>